<evidence type="ECO:0000256" key="3">
    <source>
        <dbReference type="ARBA" id="ARBA00022578"/>
    </source>
</evidence>
<proteinExistence type="inferred from homology"/>
<keyword evidence="3" id="KW-0815">Transposition</keyword>
<evidence type="ECO:0000256" key="4">
    <source>
        <dbReference type="ARBA" id="ARBA00023125"/>
    </source>
</evidence>
<dbReference type="AlphaFoldDB" id="A0AAE5A9G5"/>
<organism evidence="6 7">
    <name type="scientific">Rhodococcus oxybenzonivorans</name>
    <dbReference type="NCBI Taxonomy" id="1990687"/>
    <lineage>
        <taxon>Bacteria</taxon>
        <taxon>Bacillati</taxon>
        <taxon>Actinomycetota</taxon>
        <taxon>Actinomycetes</taxon>
        <taxon>Mycobacteriales</taxon>
        <taxon>Nocardiaceae</taxon>
        <taxon>Rhodococcus</taxon>
    </lineage>
</organism>
<evidence type="ECO:0000256" key="2">
    <source>
        <dbReference type="ARBA" id="ARBA00010961"/>
    </source>
</evidence>
<dbReference type="GO" id="GO:0004803">
    <property type="term" value="F:transposase activity"/>
    <property type="evidence" value="ECO:0007669"/>
    <property type="project" value="InterPro"/>
</dbReference>
<evidence type="ECO:0000256" key="1">
    <source>
        <dbReference type="ARBA" id="ARBA00002190"/>
    </source>
</evidence>
<comment type="function">
    <text evidence="1">Required for the transposition of the insertion element.</text>
</comment>
<dbReference type="GO" id="GO:0006313">
    <property type="term" value="P:DNA transposition"/>
    <property type="evidence" value="ECO:0007669"/>
    <property type="project" value="InterPro"/>
</dbReference>
<dbReference type="InterPro" id="IPR001207">
    <property type="entry name" value="Transposase_mutator"/>
</dbReference>
<protein>
    <submittedName>
        <fullName evidence="6">Transposase</fullName>
    </submittedName>
</protein>
<keyword evidence="4" id="KW-0238">DNA-binding</keyword>
<accession>A0AAE5A9G5</accession>
<comment type="similarity">
    <text evidence="2">Belongs to the transposase mutator family.</text>
</comment>
<dbReference type="GO" id="GO:0003677">
    <property type="term" value="F:DNA binding"/>
    <property type="evidence" value="ECO:0007669"/>
    <property type="project" value="UniProtKB-KW"/>
</dbReference>
<evidence type="ECO:0000313" key="6">
    <source>
        <dbReference type="EMBL" id="MDV7268807.1"/>
    </source>
</evidence>
<sequence length="97" mass="10110">MLASASAVSGSGLPCGRCSPTPASSGYWFHKIANVLNALPRSAQPGAKAALAEIWNTKEKEHARGAAKTFAADYASKCPKATAKVTDDLDVLLAFFL</sequence>
<evidence type="ECO:0000313" key="7">
    <source>
        <dbReference type="Proteomes" id="UP001185863"/>
    </source>
</evidence>
<comment type="caution">
    <text evidence="6">The sequence shown here is derived from an EMBL/GenBank/DDBJ whole genome shotgun (WGS) entry which is preliminary data.</text>
</comment>
<dbReference type="Proteomes" id="UP001185863">
    <property type="component" value="Unassembled WGS sequence"/>
</dbReference>
<dbReference type="Pfam" id="PF00872">
    <property type="entry name" value="Transposase_mut"/>
    <property type="match status" value="1"/>
</dbReference>
<name>A0AAE5A9G5_9NOCA</name>
<dbReference type="RefSeq" id="WP_249354078.1">
    <property type="nucleotide sequence ID" value="NZ_JAWLUP010000219.1"/>
</dbReference>
<keyword evidence="5" id="KW-0233">DNA recombination</keyword>
<reference evidence="6" key="1">
    <citation type="submission" date="2023-10" db="EMBL/GenBank/DDBJ databases">
        <title>Development of a sustainable strategy for remediation of hydrocarbon-contaminated territories based on the waste exchange concept.</title>
        <authorList>
            <person name="Krivoruchko A."/>
        </authorList>
    </citation>
    <scope>NUCLEOTIDE SEQUENCE</scope>
    <source>
        <strain evidence="6">IEGM 68</strain>
    </source>
</reference>
<evidence type="ECO:0000256" key="5">
    <source>
        <dbReference type="ARBA" id="ARBA00023172"/>
    </source>
</evidence>
<gene>
    <name evidence="6" type="ORF">R4315_30285</name>
</gene>
<dbReference type="EMBL" id="JAWLUP010000219">
    <property type="protein sequence ID" value="MDV7268807.1"/>
    <property type="molecule type" value="Genomic_DNA"/>
</dbReference>